<dbReference type="Proteomes" id="UP001565368">
    <property type="component" value="Unassembled WGS sequence"/>
</dbReference>
<evidence type="ECO:0000256" key="1">
    <source>
        <dbReference type="SAM" id="MobiDB-lite"/>
    </source>
</evidence>
<keyword evidence="3" id="KW-1185">Reference proteome</keyword>
<name>A0ABR3Q8J3_9TREE</name>
<gene>
    <name evidence="2" type="ORF">Q8F55_002001</name>
</gene>
<proteinExistence type="predicted"/>
<feature type="region of interest" description="Disordered" evidence="1">
    <location>
        <begin position="1"/>
        <end position="36"/>
    </location>
</feature>
<evidence type="ECO:0000313" key="2">
    <source>
        <dbReference type="EMBL" id="KAL1411054.1"/>
    </source>
</evidence>
<feature type="compositionally biased region" description="Basic and acidic residues" evidence="1">
    <location>
        <begin position="22"/>
        <end position="36"/>
    </location>
</feature>
<accession>A0ABR3Q8J3</accession>
<reference evidence="2 3" key="1">
    <citation type="submission" date="2023-08" db="EMBL/GenBank/DDBJ databases">
        <title>Annotated Genome Sequence of Vanrija albida AlHP1.</title>
        <authorList>
            <person name="Herzog R."/>
        </authorList>
    </citation>
    <scope>NUCLEOTIDE SEQUENCE [LARGE SCALE GENOMIC DNA]</scope>
    <source>
        <strain evidence="2 3">AlHP1</strain>
    </source>
</reference>
<dbReference type="GeneID" id="95983044"/>
<dbReference type="EMBL" id="JBBXJM010000002">
    <property type="protein sequence ID" value="KAL1411054.1"/>
    <property type="molecule type" value="Genomic_DNA"/>
</dbReference>
<protein>
    <submittedName>
        <fullName evidence="2">Uncharacterized protein</fullName>
    </submittedName>
</protein>
<sequence length="118" mass="12687">MSSFFASSAPGVTGANSVPKPQSDDARNAAPEDEHKRVVDFIKESPAARYTFDSRNTKDDGRPTAELCRLRPDGGVSCIKLAVESAALFKSMQSLGFFCALPAEPHRTHMECNAIAKG</sequence>
<evidence type="ECO:0000313" key="3">
    <source>
        <dbReference type="Proteomes" id="UP001565368"/>
    </source>
</evidence>
<dbReference type="RefSeq" id="XP_069210998.1">
    <property type="nucleotide sequence ID" value="XM_069350612.1"/>
</dbReference>
<comment type="caution">
    <text evidence="2">The sequence shown here is derived from an EMBL/GenBank/DDBJ whole genome shotgun (WGS) entry which is preliminary data.</text>
</comment>
<organism evidence="2 3">
    <name type="scientific">Vanrija albida</name>
    <dbReference type="NCBI Taxonomy" id="181172"/>
    <lineage>
        <taxon>Eukaryota</taxon>
        <taxon>Fungi</taxon>
        <taxon>Dikarya</taxon>
        <taxon>Basidiomycota</taxon>
        <taxon>Agaricomycotina</taxon>
        <taxon>Tremellomycetes</taxon>
        <taxon>Trichosporonales</taxon>
        <taxon>Trichosporonaceae</taxon>
        <taxon>Vanrija</taxon>
    </lineage>
</organism>